<reference evidence="2 3" key="1">
    <citation type="submission" date="2018-05" db="EMBL/GenBank/DDBJ databases">
        <title>Draft Genome Sequences for a Diverse set of 7 Haemophilus Species.</title>
        <authorList>
            <person name="Nichols M."/>
            <person name="Topaz N."/>
            <person name="Wang X."/>
            <person name="Wang X."/>
            <person name="Boxrud D."/>
        </authorList>
    </citation>
    <scope>NUCLEOTIDE SEQUENCE [LARGE SCALE GENOMIC DNA]</scope>
    <source>
        <strain evidence="2 3">C2014016342</strain>
    </source>
</reference>
<keyword evidence="1" id="KW-0472">Membrane</keyword>
<keyword evidence="3" id="KW-1185">Reference proteome</keyword>
<gene>
    <name evidence="2" type="ORF">DPV92_01100</name>
</gene>
<proteinExistence type="predicted"/>
<comment type="caution">
    <text evidence="2">The sequence shown here is derived from an EMBL/GenBank/DDBJ whole genome shotgun (WGS) entry which is preliminary data.</text>
</comment>
<dbReference type="Proteomes" id="UP000253945">
    <property type="component" value="Unassembled WGS sequence"/>
</dbReference>
<name>A0A369ZWY2_9PAST</name>
<dbReference type="EMBL" id="QEQF01000001">
    <property type="protein sequence ID" value="RDF11803.1"/>
    <property type="molecule type" value="Genomic_DNA"/>
</dbReference>
<evidence type="ECO:0000313" key="2">
    <source>
        <dbReference type="EMBL" id="RDF11803.1"/>
    </source>
</evidence>
<keyword evidence="1" id="KW-0812">Transmembrane</keyword>
<dbReference type="RefSeq" id="WP_111353276.1">
    <property type="nucleotide sequence ID" value="NZ_QEQF01000001.1"/>
</dbReference>
<keyword evidence="1" id="KW-1133">Transmembrane helix</keyword>
<evidence type="ECO:0000313" key="3">
    <source>
        <dbReference type="Proteomes" id="UP000253945"/>
    </source>
</evidence>
<organism evidence="2 3">
    <name type="scientific">Haemophilus paraphrohaemolyticus</name>
    <dbReference type="NCBI Taxonomy" id="736"/>
    <lineage>
        <taxon>Bacteria</taxon>
        <taxon>Pseudomonadati</taxon>
        <taxon>Pseudomonadota</taxon>
        <taxon>Gammaproteobacteria</taxon>
        <taxon>Pasteurellales</taxon>
        <taxon>Pasteurellaceae</taxon>
        <taxon>Haemophilus</taxon>
    </lineage>
</organism>
<feature type="transmembrane region" description="Helical" evidence="1">
    <location>
        <begin position="42"/>
        <end position="60"/>
    </location>
</feature>
<accession>A0A369ZWY2</accession>
<protein>
    <submittedName>
        <fullName evidence="2">Uncharacterized protein</fullName>
    </submittedName>
</protein>
<sequence length="136" mass="15792">MKIECPYCQNNTSIEYAEHICCNHCKRSLKDYDYKPIKNKQIALLAASLVAGGAITGYLIEDAFDQIRYSPQFEYQIITQCANPQNRSYLRESILQNNIFICSCALEKTIKNVGYKERIDQEFRVSFEKSLRACER</sequence>
<dbReference type="AlphaFoldDB" id="A0A369ZWY2"/>
<evidence type="ECO:0000256" key="1">
    <source>
        <dbReference type="SAM" id="Phobius"/>
    </source>
</evidence>